<organism evidence="2 3">
    <name type="scientific">Adineta ricciae</name>
    <name type="common">Rotifer</name>
    <dbReference type="NCBI Taxonomy" id="249248"/>
    <lineage>
        <taxon>Eukaryota</taxon>
        <taxon>Metazoa</taxon>
        <taxon>Spiralia</taxon>
        <taxon>Gnathifera</taxon>
        <taxon>Rotifera</taxon>
        <taxon>Eurotatoria</taxon>
        <taxon>Bdelloidea</taxon>
        <taxon>Adinetida</taxon>
        <taxon>Adinetidae</taxon>
        <taxon>Adineta</taxon>
    </lineage>
</organism>
<comment type="caution">
    <text evidence="2">The sequence shown here is derived from an EMBL/GenBank/DDBJ whole genome shotgun (WGS) entry which is preliminary data.</text>
</comment>
<dbReference type="PANTHER" id="PTHR31362">
    <property type="entry name" value="GLYCOSYLTRANSFERASE STELLO1-RELATED"/>
    <property type="match status" value="1"/>
</dbReference>
<protein>
    <submittedName>
        <fullName evidence="2">Uncharacterized protein</fullName>
    </submittedName>
</protein>
<keyword evidence="1" id="KW-1133">Transmembrane helix</keyword>
<gene>
    <name evidence="2" type="ORF">XAT740_LOCUS36097</name>
</gene>
<feature type="transmembrane region" description="Helical" evidence="1">
    <location>
        <begin position="12"/>
        <end position="31"/>
    </location>
</feature>
<dbReference type="PANTHER" id="PTHR31362:SF0">
    <property type="entry name" value="EXOSTOSIN DOMAIN-CONTAINING PROTEIN-RELATED"/>
    <property type="match status" value="1"/>
</dbReference>
<evidence type="ECO:0000313" key="3">
    <source>
        <dbReference type="Proteomes" id="UP000663828"/>
    </source>
</evidence>
<reference evidence="2" key="1">
    <citation type="submission" date="2021-02" db="EMBL/GenBank/DDBJ databases">
        <authorList>
            <person name="Nowell W R."/>
        </authorList>
    </citation>
    <scope>NUCLEOTIDE SEQUENCE</scope>
</reference>
<keyword evidence="1" id="KW-0812">Transmembrane</keyword>
<keyword evidence="3" id="KW-1185">Reference proteome</keyword>
<dbReference type="InterPro" id="IPR005049">
    <property type="entry name" value="STL-like"/>
</dbReference>
<dbReference type="Proteomes" id="UP000663828">
    <property type="component" value="Unassembled WGS sequence"/>
</dbReference>
<proteinExistence type="predicted"/>
<evidence type="ECO:0000256" key="1">
    <source>
        <dbReference type="SAM" id="Phobius"/>
    </source>
</evidence>
<dbReference type="EMBL" id="CAJNOR010003673">
    <property type="protein sequence ID" value="CAF1436982.1"/>
    <property type="molecule type" value="Genomic_DNA"/>
</dbReference>
<accession>A0A815NFE1</accession>
<name>A0A815NFE1_ADIRI</name>
<dbReference type="Pfam" id="PF03385">
    <property type="entry name" value="STELLO"/>
    <property type="match status" value="1"/>
</dbReference>
<sequence>MIFRRSLFIKINYILIFLSTILTTLILNSFYKYFYVKHGAIFERSTLTRKSNQSICTNTSSNWIVLTTIFYPTFAVKRLLLLDDWMLVIIADRKTPLDWISHVPFKQRQKLIYLSLSDQKRLDYSIVQYIPENSYARKTIGYLVAIQCGAKVIFETDDDNILKNLFIKVLPKLSSSSDISKAAFHGKRSSFVNIYGSFGEPNIWPRGFPLQQFKNVTEDGWSSLRRNDEPISAYIQQFLADLDPDVDAIYRLTNSFRLGHIQFDPQQTPIALDAFTFSPYNTQNTITHYEAFWGLILPITTTSRVCDIWRGFWVQRLLWDIGGRLVFAGPTVEQKRNVHSYLKDMKDEQQMYYEAAAFVHFLASWKSSSTSVFEKIRALANDIAQQGFWQMSEVNYIDIWLQDLLRVGYQPPPFRLSPKDNRKPKRHRRAAVCVTGKLSLRRDTWIKVENQLRIRFRGEIDTFYYLSSSMPIKSSELDNETFARNATVEILNARRYLDYRHSNVSCQRNLSSSDDVLENYLYDVWAQAECYNLVVSYQKQNNVKYDLIVHVKYNSIFVKMPTSYERKSPFDANKTIILSLDIHHSKVSNQFVIGPAKKMSYYMRRWYILDACLLQSMDLEKQLASISQINKVMILDNETITDVHLMTKGHITLE</sequence>
<keyword evidence="1" id="KW-0472">Membrane</keyword>
<dbReference type="AlphaFoldDB" id="A0A815NFE1"/>
<evidence type="ECO:0000313" key="2">
    <source>
        <dbReference type="EMBL" id="CAF1436982.1"/>
    </source>
</evidence>